<gene>
    <name evidence="1" type="ORF">SAMN05444483_11926</name>
</gene>
<name>A0A1M5LD89_SALEC</name>
<evidence type="ECO:0000313" key="1">
    <source>
        <dbReference type="EMBL" id="SHG62669.1"/>
    </source>
</evidence>
<proteinExistence type="predicted"/>
<dbReference type="Proteomes" id="UP000183945">
    <property type="component" value="Unassembled WGS sequence"/>
</dbReference>
<dbReference type="EMBL" id="FQVT01000019">
    <property type="protein sequence ID" value="SHG62669.1"/>
    <property type="molecule type" value="Genomic_DNA"/>
</dbReference>
<dbReference type="STRING" id="1073325.SAMN05444483_11926"/>
<dbReference type="AlphaFoldDB" id="A0A1M5LD89"/>
<organism evidence="1 2">
    <name type="scientific">Salegentibacter echinorum</name>
    <dbReference type="NCBI Taxonomy" id="1073325"/>
    <lineage>
        <taxon>Bacteria</taxon>
        <taxon>Pseudomonadati</taxon>
        <taxon>Bacteroidota</taxon>
        <taxon>Flavobacteriia</taxon>
        <taxon>Flavobacteriales</taxon>
        <taxon>Flavobacteriaceae</taxon>
        <taxon>Salegentibacter</taxon>
    </lineage>
</organism>
<keyword evidence="2" id="KW-1185">Reference proteome</keyword>
<evidence type="ECO:0000313" key="2">
    <source>
        <dbReference type="Proteomes" id="UP000183945"/>
    </source>
</evidence>
<accession>A0A1M5LD89</accession>
<reference evidence="2" key="1">
    <citation type="submission" date="2016-11" db="EMBL/GenBank/DDBJ databases">
        <authorList>
            <person name="Varghese N."/>
            <person name="Submissions S."/>
        </authorList>
    </citation>
    <scope>NUCLEOTIDE SEQUENCE [LARGE SCALE GENOMIC DNA]</scope>
    <source>
        <strain evidence="2">DSM 24579</strain>
    </source>
</reference>
<sequence length="71" mass="7875">MGLKPPVVKGKLNKIECLKVKKIQKQQLKAETVITSISIKIEKTGKCKNISKNESGIILKFNPPTAKNKKT</sequence>
<protein>
    <submittedName>
        <fullName evidence="1">Uncharacterized protein</fullName>
    </submittedName>
</protein>